<dbReference type="Proteomes" id="UP001138681">
    <property type="component" value="Unassembled WGS sequence"/>
</dbReference>
<reference evidence="2" key="1">
    <citation type="submission" date="2021-04" db="EMBL/GenBank/DDBJ databases">
        <authorList>
            <person name="Pira H."/>
            <person name="Risdian C."/>
            <person name="Wink J."/>
        </authorList>
    </citation>
    <scope>NUCLEOTIDE SEQUENCE</scope>
    <source>
        <strain evidence="2">WH158</strain>
    </source>
</reference>
<feature type="region of interest" description="Disordered" evidence="1">
    <location>
        <begin position="51"/>
        <end position="73"/>
    </location>
</feature>
<proteinExistence type="predicted"/>
<comment type="caution">
    <text evidence="2">The sequence shown here is derived from an EMBL/GenBank/DDBJ whole genome shotgun (WGS) entry which is preliminary data.</text>
</comment>
<evidence type="ECO:0000313" key="3">
    <source>
        <dbReference type="Proteomes" id="UP001138681"/>
    </source>
</evidence>
<gene>
    <name evidence="2" type="ORF">KCG46_05730</name>
</gene>
<organism evidence="2 3">
    <name type="scientific">Erythrobacter crassostreae</name>
    <dbReference type="NCBI Taxonomy" id="2828328"/>
    <lineage>
        <taxon>Bacteria</taxon>
        <taxon>Pseudomonadati</taxon>
        <taxon>Pseudomonadota</taxon>
        <taxon>Alphaproteobacteria</taxon>
        <taxon>Sphingomonadales</taxon>
        <taxon>Erythrobacteraceae</taxon>
        <taxon>Erythrobacter/Porphyrobacter group</taxon>
        <taxon>Erythrobacter</taxon>
    </lineage>
</organism>
<name>A0A9X1F2G2_9SPHN</name>
<sequence length="73" mass="7884">MMKALALIALIQLGLGPLQEDERTLTVSLCLGGEITIPIGDEKDQRKRGCHQSACHAGNPREKANPSPKCRGF</sequence>
<keyword evidence="3" id="KW-1185">Reference proteome</keyword>
<evidence type="ECO:0000256" key="1">
    <source>
        <dbReference type="SAM" id="MobiDB-lite"/>
    </source>
</evidence>
<dbReference type="EMBL" id="JAGSPC010000001">
    <property type="protein sequence ID" value="MBV7259077.1"/>
    <property type="molecule type" value="Genomic_DNA"/>
</dbReference>
<protein>
    <submittedName>
        <fullName evidence="2">Uncharacterized protein</fullName>
    </submittedName>
</protein>
<dbReference type="AlphaFoldDB" id="A0A9X1F2G2"/>
<accession>A0A9X1F2G2</accession>
<evidence type="ECO:0000313" key="2">
    <source>
        <dbReference type="EMBL" id="MBV7259077.1"/>
    </source>
</evidence>
<dbReference type="RefSeq" id="WP_218404320.1">
    <property type="nucleotide sequence ID" value="NZ_JAGSPC010000001.1"/>
</dbReference>